<evidence type="ECO:0000313" key="8">
    <source>
        <dbReference type="EnsemblFungi" id="MAPG_09241T0"/>
    </source>
</evidence>
<dbReference type="EMBL" id="ADBL01002261">
    <property type="status" value="NOT_ANNOTATED_CDS"/>
    <property type="molecule type" value="Genomic_DNA"/>
</dbReference>
<feature type="transmembrane region" description="Helical" evidence="5">
    <location>
        <begin position="417"/>
        <end position="439"/>
    </location>
</feature>
<feature type="transmembrane region" description="Helical" evidence="5">
    <location>
        <begin position="445"/>
        <end position="468"/>
    </location>
</feature>
<reference evidence="7" key="3">
    <citation type="submission" date="2011-03" db="EMBL/GenBank/DDBJ databases">
        <title>Annotation of Magnaporthe poae ATCC 64411.</title>
        <authorList>
            <person name="Ma L.-J."/>
            <person name="Dead R."/>
            <person name="Young S.K."/>
            <person name="Zeng Q."/>
            <person name="Gargeya S."/>
            <person name="Fitzgerald M."/>
            <person name="Haas B."/>
            <person name="Abouelleil A."/>
            <person name="Alvarado L."/>
            <person name="Arachchi H.M."/>
            <person name="Berlin A."/>
            <person name="Brown A."/>
            <person name="Chapman S.B."/>
            <person name="Chen Z."/>
            <person name="Dunbar C."/>
            <person name="Freedman E."/>
            <person name="Gearin G."/>
            <person name="Gellesch M."/>
            <person name="Goldberg J."/>
            <person name="Griggs A."/>
            <person name="Gujja S."/>
            <person name="Heiman D."/>
            <person name="Howarth C."/>
            <person name="Larson L."/>
            <person name="Lui A."/>
            <person name="MacDonald P.J.P."/>
            <person name="Mehta T."/>
            <person name="Montmayeur A."/>
            <person name="Murphy C."/>
            <person name="Neiman D."/>
            <person name="Pearson M."/>
            <person name="Priest M."/>
            <person name="Roberts A."/>
            <person name="Saif S."/>
            <person name="Shea T."/>
            <person name="Shenoy N."/>
            <person name="Sisk P."/>
            <person name="Stolte C."/>
            <person name="Sykes S."/>
            <person name="Yandava C."/>
            <person name="Wortman J."/>
            <person name="Nusbaum C."/>
            <person name="Birren B."/>
        </authorList>
    </citation>
    <scope>NUCLEOTIDE SEQUENCE</scope>
    <source>
        <strain evidence="7">ATCC 64411</strain>
    </source>
</reference>
<dbReference type="STRING" id="644358.A0A0C4E9F7"/>
<keyword evidence="4 5" id="KW-0472">Membrane</keyword>
<dbReference type="AlphaFoldDB" id="A0A0C4E9F7"/>
<dbReference type="PANTHER" id="PTHR31310:SF10">
    <property type="entry name" value="INOSITOLPHOSPHOTRANSFERASE AUR1_IPT1 DOMAIN-CONTAINING PROTEIN"/>
    <property type="match status" value="1"/>
</dbReference>
<dbReference type="eggNOG" id="ENOG502RF04">
    <property type="taxonomic scope" value="Eukaryota"/>
</dbReference>
<feature type="transmembrane region" description="Helical" evidence="5">
    <location>
        <begin position="24"/>
        <end position="41"/>
    </location>
</feature>
<reference evidence="9" key="1">
    <citation type="submission" date="2010-05" db="EMBL/GenBank/DDBJ databases">
        <title>The genome sequence of Magnaporthe poae strain ATCC 64411.</title>
        <authorList>
            <person name="Ma L.-J."/>
            <person name="Dead R."/>
            <person name="Young S."/>
            <person name="Zeng Q."/>
            <person name="Koehrsen M."/>
            <person name="Alvarado L."/>
            <person name="Berlin A."/>
            <person name="Chapman S.B."/>
            <person name="Chen Z."/>
            <person name="Freedman E."/>
            <person name="Gellesch M."/>
            <person name="Goldberg J."/>
            <person name="Griggs A."/>
            <person name="Gujja S."/>
            <person name="Heilman E.R."/>
            <person name="Heiman D."/>
            <person name="Hepburn T."/>
            <person name="Howarth C."/>
            <person name="Jen D."/>
            <person name="Larson L."/>
            <person name="Mehta T."/>
            <person name="Neiman D."/>
            <person name="Pearson M."/>
            <person name="Roberts A."/>
            <person name="Saif S."/>
            <person name="Shea T."/>
            <person name="Shenoy N."/>
            <person name="Sisk P."/>
            <person name="Stolte C."/>
            <person name="Sykes S."/>
            <person name="Walk T."/>
            <person name="White J."/>
            <person name="Yandava C."/>
            <person name="Haas B."/>
            <person name="Nusbaum C."/>
            <person name="Birren B."/>
        </authorList>
    </citation>
    <scope>NUCLEOTIDE SEQUENCE [LARGE SCALE GENOMIC DNA]</scope>
    <source>
        <strain evidence="9">ATCC 64411 / 73-15</strain>
    </source>
</reference>
<organism evidence="8 9">
    <name type="scientific">Magnaporthiopsis poae (strain ATCC 64411 / 73-15)</name>
    <name type="common">Kentucky bluegrass fungus</name>
    <name type="synonym">Magnaporthe poae</name>
    <dbReference type="NCBI Taxonomy" id="644358"/>
    <lineage>
        <taxon>Eukaryota</taxon>
        <taxon>Fungi</taxon>
        <taxon>Dikarya</taxon>
        <taxon>Ascomycota</taxon>
        <taxon>Pezizomycotina</taxon>
        <taxon>Sordariomycetes</taxon>
        <taxon>Sordariomycetidae</taxon>
        <taxon>Magnaporthales</taxon>
        <taxon>Magnaporthaceae</taxon>
        <taxon>Magnaporthiopsis</taxon>
    </lineage>
</organism>
<feature type="transmembrane region" description="Helical" evidence="5">
    <location>
        <begin position="231"/>
        <end position="256"/>
    </location>
</feature>
<accession>A0A0C4E9F7</accession>
<evidence type="ECO:0000313" key="9">
    <source>
        <dbReference type="Proteomes" id="UP000011715"/>
    </source>
</evidence>
<evidence type="ECO:0000256" key="2">
    <source>
        <dbReference type="ARBA" id="ARBA00022692"/>
    </source>
</evidence>
<sequence>MTDVASTTAPPAWRIGNGFKVPEWVEPTAIVLILFGFMYLTRRRNYSVFRRPGDSYFYERVANSAAASPALLSPRTSTDYWDDDGGLLADGSLRPLSPAAELRRAARNGENVQHPPKTRRVLGVWTVVTPNSSRFAGHWHSRVLQKFPFLIEMFYWIVTFFFYRLTAVLSQVWYGGIKTLWDVAQDHGIALLELEALLLAPRGATGNGRWLEWRVQQWFLAGGDTLDWRGVWMMLLIRSYALIHIPGTVGFIAYYYWAAPNHTRFATVRRTMTLLNLFAFFIFIVYPCMPPRFLPREFGFVDTVSAEDAQSVWMSGKYVNKLAAMPSMHFGYAFAIGCVFIVESGVLAGLRRRADGALFGYNNTSDLEGGVVKYKEGDRPRLDTTLAAATGEMDDEGYGDSMADAEASYRRPRWLRLLLFVLGVWYPSWILLCIIATANHYLLDAVAAAIVVLVSYLCNRVLFVFVPVEDWLLWGLRLEKPVPTTGWVKRDRGRFIR</sequence>
<feature type="transmembrane region" description="Helical" evidence="5">
    <location>
        <begin position="330"/>
        <end position="350"/>
    </location>
</feature>
<keyword evidence="9" id="KW-1185">Reference proteome</keyword>
<feature type="domain" description="Inositolphosphotransferase Aur1/Ipt1" evidence="6">
    <location>
        <begin position="416"/>
        <end position="457"/>
    </location>
</feature>
<keyword evidence="2 5" id="KW-0812">Transmembrane</keyword>
<dbReference type="InterPro" id="IPR026841">
    <property type="entry name" value="Aur1/Ipt1"/>
</dbReference>
<evidence type="ECO:0000313" key="7">
    <source>
        <dbReference type="EMBL" id="KLU90277.1"/>
    </source>
</evidence>
<protein>
    <submittedName>
        <fullName evidence="7">Integral membrane protein</fullName>
    </submittedName>
</protein>
<evidence type="ECO:0000256" key="4">
    <source>
        <dbReference type="ARBA" id="ARBA00023136"/>
    </source>
</evidence>
<gene>
    <name evidence="7" type="ORF">MAPG_09241</name>
</gene>
<dbReference type="VEuPathDB" id="FungiDB:MAPG_09241"/>
<name>A0A0C4E9F7_MAGP6</name>
<dbReference type="Proteomes" id="UP000011715">
    <property type="component" value="Unassembled WGS sequence"/>
</dbReference>
<dbReference type="PANTHER" id="PTHR31310">
    <property type="match status" value="1"/>
</dbReference>
<feature type="transmembrane region" description="Helical" evidence="5">
    <location>
        <begin position="268"/>
        <end position="286"/>
    </location>
</feature>
<comment type="subcellular location">
    <subcellularLocation>
        <location evidence="1">Membrane</location>
        <topology evidence="1">Multi-pass membrane protein</topology>
    </subcellularLocation>
</comment>
<dbReference type="OMA" id="FICWYYY"/>
<reference evidence="8" key="5">
    <citation type="submission" date="2015-06" db="UniProtKB">
        <authorList>
            <consortium name="EnsemblFungi"/>
        </authorList>
    </citation>
    <scope>IDENTIFICATION</scope>
    <source>
        <strain evidence="8">ATCC 64411</strain>
    </source>
</reference>
<reference evidence="7" key="2">
    <citation type="submission" date="2010-05" db="EMBL/GenBank/DDBJ databases">
        <title>The Genome Sequence of Magnaporthe poae strain ATCC 64411.</title>
        <authorList>
            <consortium name="The Broad Institute Genome Sequencing Platform"/>
            <consortium name="Broad Institute Genome Sequencing Center for Infectious Disease"/>
            <person name="Ma L.-J."/>
            <person name="Dead R."/>
            <person name="Young S."/>
            <person name="Zeng Q."/>
            <person name="Koehrsen M."/>
            <person name="Alvarado L."/>
            <person name="Berlin A."/>
            <person name="Chapman S.B."/>
            <person name="Chen Z."/>
            <person name="Freedman E."/>
            <person name="Gellesch M."/>
            <person name="Goldberg J."/>
            <person name="Griggs A."/>
            <person name="Gujja S."/>
            <person name="Heilman E.R."/>
            <person name="Heiman D."/>
            <person name="Hepburn T."/>
            <person name="Howarth C."/>
            <person name="Jen D."/>
            <person name="Larson L."/>
            <person name="Mehta T."/>
            <person name="Neiman D."/>
            <person name="Pearson M."/>
            <person name="Roberts A."/>
            <person name="Saif S."/>
            <person name="Shea T."/>
            <person name="Shenoy N."/>
            <person name="Sisk P."/>
            <person name="Stolte C."/>
            <person name="Sykes S."/>
            <person name="Walk T."/>
            <person name="White J."/>
            <person name="Yandava C."/>
            <person name="Haas B."/>
            <person name="Nusbaum C."/>
            <person name="Birren B."/>
        </authorList>
    </citation>
    <scope>NUCLEOTIDE SEQUENCE</scope>
    <source>
        <strain evidence="7">ATCC 64411</strain>
    </source>
</reference>
<dbReference type="EnsemblFungi" id="MAPG_09241T0">
    <property type="protein sequence ID" value="MAPG_09241T0"/>
    <property type="gene ID" value="MAPG_09241"/>
</dbReference>
<dbReference type="OrthoDB" id="2566866at2759"/>
<evidence type="ECO:0000256" key="1">
    <source>
        <dbReference type="ARBA" id="ARBA00004141"/>
    </source>
</evidence>
<keyword evidence="3 5" id="KW-1133">Transmembrane helix</keyword>
<evidence type="ECO:0000256" key="5">
    <source>
        <dbReference type="SAM" id="Phobius"/>
    </source>
</evidence>
<dbReference type="GO" id="GO:0016020">
    <property type="term" value="C:membrane"/>
    <property type="evidence" value="ECO:0007669"/>
    <property type="project" value="UniProtKB-SubCell"/>
</dbReference>
<dbReference type="EMBL" id="GL876974">
    <property type="protein sequence ID" value="KLU90277.1"/>
    <property type="molecule type" value="Genomic_DNA"/>
</dbReference>
<reference evidence="8" key="4">
    <citation type="journal article" date="2015" name="G3 (Bethesda)">
        <title>Genome sequences of three phytopathogenic species of the Magnaporthaceae family of fungi.</title>
        <authorList>
            <person name="Okagaki L.H."/>
            <person name="Nunes C.C."/>
            <person name="Sailsbery J."/>
            <person name="Clay B."/>
            <person name="Brown D."/>
            <person name="John T."/>
            <person name="Oh Y."/>
            <person name="Young N."/>
            <person name="Fitzgerald M."/>
            <person name="Haas B.J."/>
            <person name="Zeng Q."/>
            <person name="Young S."/>
            <person name="Adiconis X."/>
            <person name="Fan L."/>
            <person name="Levin J.Z."/>
            <person name="Mitchell T.K."/>
            <person name="Okubara P.A."/>
            <person name="Farman M.L."/>
            <person name="Kohn L.M."/>
            <person name="Birren B."/>
            <person name="Ma L.-J."/>
            <person name="Dean R.A."/>
        </authorList>
    </citation>
    <scope>NUCLEOTIDE SEQUENCE</scope>
    <source>
        <strain evidence="8">ATCC 64411 / 73-15</strain>
    </source>
</reference>
<dbReference type="InterPro" id="IPR052185">
    <property type="entry name" value="IPC_Synthase-Related"/>
</dbReference>
<evidence type="ECO:0000259" key="6">
    <source>
        <dbReference type="Pfam" id="PF14378"/>
    </source>
</evidence>
<feature type="domain" description="Inositolphosphotransferase Aur1/Ipt1" evidence="6">
    <location>
        <begin position="232"/>
        <end position="339"/>
    </location>
</feature>
<feature type="transmembrane region" description="Helical" evidence="5">
    <location>
        <begin position="154"/>
        <end position="174"/>
    </location>
</feature>
<proteinExistence type="predicted"/>
<evidence type="ECO:0000256" key="3">
    <source>
        <dbReference type="ARBA" id="ARBA00022989"/>
    </source>
</evidence>
<dbReference type="Pfam" id="PF14378">
    <property type="entry name" value="PAP2_3"/>
    <property type="match status" value="2"/>
</dbReference>